<feature type="compositionally biased region" description="Low complexity" evidence="1">
    <location>
        <begin position="48"/>
        <end position="57"/>
    </location>
</feature>
<evidence type="ECO:0000313" key="2">
    <source>
        <dbReference type="EMBL" id="KAF5341368.1"/>
    </source>
</evidence>
<protein>
    <submittedName>
        <fullName evidence="2">Uncharacterized protein</fullName>
    </submittedName>
</protein>
<organism evidence="2 3">
    <name type="scientific">Tetrapyrgos nigripes</name>
    <dbReference type="NCBI Taxonomy" id="182062"/>
    <lineage>
        <taxon>Eukaryota</taxon>
        <taxon>Fungi</taxon>
        <taxon>Dikarya</taxon>
        <taxon>Basidiomycota</taxon>
        <taxon>Agaricomycotina</taxon>
        <taxon>Agaricomycetes</taxon>
        <taxon>Agaricomycetidae</taxon>
        <taxon>Agaricales</taxon>
        <taxon>Marasmiineae</taxon>
        <taxon>Marasmiaceae</taxon>
        <taxon>Tetrapyrgos</taxon>
    </lineage>
</organism>
<feature type="compositionally biased region" description="Polar residues" evidence="1">
    <location>
        <begin position="394"/>
        <end position="403"/>
    </location>
</feature>
<dbReference type="OrthoDB" id="3205748at2759"/>
<evidence type="ECO:0000256" key="1">
    <source>
        <dbReference type="SAM" id="MobiDB-lite"/>
    </source>
</evidence>
<reference evidence="2 3" key="1">
    <citation type="journal article" date="2020" name="ISME J.">
        <title>Uncovering the hidden diversity of litter-decomposition mechanisms in mushroom-forming fungi.</title>
        <authorList>
            <person name="Floudas D."/>
            <person name="Bentzer J."/>
            <person name="Ahren D."/>
            <person name="Johansson T."/>
            <person name="Persson P."/>
            <person name="Tunlid A."/>
        </authorList>
    </citation>
    <scope>NUCLEOTIDE SEQUENCE [LARGE SCALE GENOMIC DNA]</scope>
    <source>
        <strain evidence="2 3">CBS 291.85</strain>
    </source>
</reference>
<dbReference type="AlphaFoldDB" id="A0A8H5FM36"/>
<accession>A0A8H5FM36</accession>
<dbReference type="EMBL" id="JAACJM010000165">
    <property type="protein sequence ID" value="KAF5341368.1"/>
    <property type="molecule type" value="Genomic_DNA"/>
</dbReference>
<keyword evidence="3" id="KW-1185">Reference proteome</keyword>
<feature type="region of interest" description="Disordered" evidence="1">
    <location>
        <begin position="28"/>
        <end position="109"/>
    </location>
</feature>
<dbReference type="Proteomes" id="UP000559256">
    <property type="component" value="Unassembled WGS sequence"/>
</dbReference>
<comment type="caution">
    <text evidence="2">The sequence shown here is derived from an EMBL/GenBank/DDBJ whole genome shotgun (WGS) entry which is preliminary data.</text>
</comment>
<feature type="compositionally biased region" description="Acidic residues" evidence="1">
    <location>
        <begin position="316"/>
        <end position="326"/>
    </location>
</feature>
<feature type="compositionally biased region" description="Low complexity" evidence="1">
    <location>
        <begin position="376"/>
        <end position="385"/>
    </location>
</feature>
<proteinExistence type="predicted"/>
<gene>
    <name evidence="2" type="ORF">D9758_012285</name>
</gene>
<sequence length="476" mass="52297">MISVNEYIFETCPSSLMSVASYSGAQLTNYLPPQQPPETPNGAHHPTPRTTLRFTTPPTVPSTKRRSSDDDEDSPEAGSSKHNTSSRSQKNGTTAQRRNSSKTPAQYGSSTEMMAALAACFKPGGESSFSGTYTIANDPPISDKYRIQLVSNDIWRATGYRFTVKDHPPMKDGHKTRLWCSQDSQRKSKPHSKARLAASGEYMAKTRYPCRSRLLISSRDCGLSGHRMITIRMYHHVCHEPYYDPSVPLTTLQAVWGMSRWPTFLPPAAVQPTYPPVNPYTSSYFNTSSQQVSASTAAAAPVEDWESGSEGVESGAEGDSEMEDEPSVALPPPSVPLTSKTPAPLSVRQILPPSAPSRPSSSSSQPTLHTIPRFPVPAAALATPAAPAPPPSRSGANHESQTENFQRAMRQHIRNMREFCDGLEYQVQFNDFRMLEELETQGASFLRYVRTCLIREGRLTEEESHLPTPSESGADS</sequence>
<feature type="compositionally biased region" description="Low complexity" evidence="1">
    <location>
        <begin position="357"/>
        <end position="366"/>
    </location>
</feature>
<feature type="compositionally biased region" description="Low complexity" evidence="1">
    <location>
        <begin position="295"/>
        <end position="315"/>
    </location>
</feature>
<evidence type="ECO:0000313" key="3">
    <source>
        <dbReference type="Proteomes" id="UP000559256"/>
    </source>
</evidence>
<name>A0A8H5FM36_9AGAR</name>
<feature type="region of interest" description="Disordered" evidence="1">
    <location>
        <begin position="295"/>
        <end position="403"/>
    </location>
</feature>
<feature type="compositionally biased region" description="Polar residues" evidence="1">
    <location>
        <begin position="81"/>
        <end position="109"/>
    </location>
</feature>